<dbReference type="RefSeq" id="WP_377978841.1">
    <property type="nucleotide sequence ID" value="NZ_JBBKXY010000002.1"/>
</dbReference>
<accession>A0ABW6D9A0</accession>
<keyword evidence="2" id="KW-1185">Reference proteome</keyword>
<protein>
    <submittedName>
        <fullName evidence="1">Uncharacterized protein</fullName>
    </submittedName>
</protein>
<dbReference type="EMBL" id="JBBKXY010000002">
    <property type="protein sequence ID" value="MFD3293586.1"/>
    <property type="molecule type" value="Genomic_DNA"/>
</dbReference>
<gene>
    <name evidence="1" type="ORF">SKC35_07795</name>
</gene>
<dbReference type="Proteomes" id="UP001598112">
    <property type="component" value="Unassembled WGS sequence"/>
</dbReference>
<evidence type="ECO:0000313" key="1">
    <source>
        <dbReference type="EMBL" id="MFD3293586.1"/>
    </source>
</evidence>
<evidence type="ECO:0000313" key="2">
    <source>
        <dbReference type="Proteomes" id="UP001598112"/>
    </source>
</evidence>
<name>A0ABW6D9A0_9BACT</name>
<proteinExistence type="predicted"/>
<comment type="caution">
    <text evidence="1">The sequence shown here is derived from an EMBL/GenBank/DDBJ whole genome shotgun (WGS) entry which is preliminary data.</text>
</comment>
<sequence>MGPYKFTKVTVTIFEKDQEVYTESVIVAPAARSQLIFDSKKFLTELRNR</sequence>
<organism evidence="1 2">
    <name type="scientific">Aquirufa originis</name>
    <dbReference type="NCBI Taxonomy" id="3096514"/>
    <lineage>
        <taxon>Bacteria</taxon>
        <taxon>Pseudomonadati</taxon>
        <taxon>Bacteroidota</taxon>
        <taxon>Cytophagia</taxon>
        <taxon>Cytophagales</taxon>
        <taxon>Flectobacillaceae</taxon>
        <taxon>Aquirufa</taxon>
    </lineage>
</organism>
<reference evidence="1 2" key="1">
    <citation type="submission" date="2024-03" db="EMBL/GenBank/DDBJ databases">
        <title>Aquirufa genome sequencing.</title>
        <authorList>
            <person name="Pitt A."/>
            <person name="Hahn M.W."/>
        </authorList>
    </citation>
    <scope>NUCLEOTIDE SEQUENCE [LARGE SCALE GENOMIC DNA]</scope>
    <source>
        <strain evidence="1 2">KTFRIE-69F</strain>
    </source>
</reference>